<dbReference type="EMBL" id="DSEU01000045">
    <property type="protein sequence ID" value="HEM67268.1"/>
    <property type="molecule type" value="Genomic_DNA"/>
</dbReference>
<name>A0A7J2U361_9CREN</name>
<proteinExistence type="predicted"/>
<evidence type="ECO:0000313" key="3">
    <source>
        <dbReference type="EMBL" id="HEM67268.1"/>
    </source>
</evidence>
<keyword evidence="1" id="KW-0472">Membrane</keyword>
<gene>
    <name evidence="3" type="ORF">ENO26_06880</name>
</gene>
<organism evidence="3">
    <name type="scientific">Ignisphaera aggregans</name>
    <dbReference type="NCBI Taxonomy" id="334771"/>
    <lineage>
        <taxon>Archaea</taxon>
        <taxon>Thermoproteota</taxon>
        <taxon>Thermoprotei</taxon>
        <taxon>Desulfurococcales</taxon>
        <taxon>Desulfurococcaceae</taxon>
        <taxon>Ignisphaera</taxon>
    </lineage>
</organism>
<dbReference type="Pfam" id="PF13559">
    <property type="entry name" value="DUF4129"/>
    <property type="match status" value="1"/>
</dbReference>
<dbReference type="InterPro" id="IPR025403">
    <property type="entry name" value="TgpA-like_C"/>
</dbReference>
<evidence type="ECO:0000259" key="2">
    <source>
        <dbReference type="Pfam" id="PF13559"/>
    </source>
</evidence>
<dbReference type="AlphaFoldDB" id="A0A7J2U361"/>
<keyword evidence="1" id="KW-1133">Transmembrane helix</keyword>
<reference evidence="3" key="1">
    <citation type="journal article" date="2020" name="mSystems">
        <title>Genome- and Community-Level Interaction Insights into Carbon Utilization and Element Cycling Functions of Hydrothermarchaeota in Hydrothermal Sediment.</title>
        <authorList>
            <person name="Zhou Z."/>
            <person name="Liu Y."/>
            <person name="Xu W."/>
            <person name="Pan J."/>
            <person name="Luo Z.H."/>
            <person name="Li M."/>
        </authorList>
    </citation>
    <scope>NUCLEOTIDE SEQUENCE [LARGE SCALE GENOMIC DNA]</scope>
    <source>
        <strain evidence="3">SpSt-125</strain>
    </source>
</reference>
<sequence length="347" mass="38394">MRKVALFSLLTLLLTMGMLITAVSSEVDRHTPGFPQSVESLQLPAILPVNLSDVEKAILELSKQGVLSEEDAAKLKGFSNLSLQDAVTRIGNTELRNSLLNLSNKGVLSPDDVEAFLNYLSSLKTSGALNPVDELLALRALELLAKANQSPYTSRILLTMLSVLKDLETQKSGNLTTFFKGSLQSPAEKVFQSFPTLPLPLLQLPTAPQLRLSLPKIPYSVLIIAGICCFSTIALLFGKRLAAHFSKKLNIRSIERMQTLKVGDRFLEAYWLSVHIVSTISSVKKVDSETHREYLARVCQRLGPGVADLFRDITTAYEEYRYGFRAEAGQRILNGFRKLMEHARAST</sequence>
<feature type="transmembrane region" description="Helical" evidence="1">
    <location>
        <begin position="217"/>
        <end position="238"/>
    </location>
</feature>
<feature type="domain" description="Protein-glutamine gamma-glutamyltransferase-like C-terminal" evidence="2">
    <location>
        <begin position="287"/>
        <end position="326"/>
    </location>
</feature>
<accession>A0A7J2U361</accession>
<keyword evidence="1" id="KW-0812">Transmembrane</keyword>
<evidence type="ECO:0000256" key="1">
    <source>
        <dbReference type="SAM" id="Phobius"/>
    </source>
</evidence>
<protein>
    <submittedName>
        <fullName evidence="3">DUF4129 domain-containing protein</fullName>
    </submittedName>
</protein>
<comment type="caution">
    <text evidence="3">The sequence shown here is derived from an EMBL/GenBank/DDBJ whole genome shotgun (WGS) entry which is preliminary data.</text>
</comment>